<dbReference type="GO" id="GO:0006596">
    <property type="term" value="P:polyamine biosynthetic process"/>
    <property type="evidence" value="ECO:0007669"/>
    <property type="project" value="UniProtKB-KW"/>
</dbReference>
<reference evidence="2 3" key="2">
    <citation type="submission" date="2020-03" db="EMBL/GenBank/DDBJ databases">
        <authorList>
            <person name="Ichikawa N."/>
            <person name="Kimura A."/>
            <person name="Kitahashi Y."/>
            <person name="Uohara A."/>
        </authorList>
    </citation>
    <scope>NUCLEOTIDE SEQUENCE [LARGE SCALE GENOMIC DNA]</scope>
    <source>
        <strain evidence="2 3">NBRC 107702</strain>
    </source>
</reference>
<dbReference type="PANTHER" id="PTHR43317:SF1">
    <property type="entry name" value="THERMOSPERMINE SYNTHASE ACAULIS5"/>
    <property type="match status" value="1"/>
</dbReference>
<dbReference type="EMBL" id="AP022870">
    <property type="protein sequence ID" value="BCB78824.1"/>
    <property type="molecule type" value="Genomic_DNA"/>
</dbReference>
<dbReference type="Gene3D" id="3.40.50.150">
    <property type="entry name" value="Vaccinia Virus protein VP39"/>
    <property type="match status" value="1"/>
</dbReference>
<keyword evidence="1" id="KW-0620">Polyamine biosynthesis</keyword>
<dbReference type="SUPFAM" id="SSF53335">
    <property type="entry name" value="S-adenosyl-L-methionine-dependent methyltransferases"/>
    <property type="match status" value="1"/>
</dbReference>
<dbReference type="KEGG" id="pfla:Pflav_052340"/>
<evidence type="ECO:0000313" key="3">
    <source>
        <dbReference type="Proteomes" id="UP000502508"/>
    </source>
</evidence>
<evidence type="ECO:0000256" key="1">
    <source>
        <dbReference type="ARBA" id="ARBA00023115"/>
    </source>
</evidence>
<evidence type="ECO:0000313" key="2">
    <source>
        <dbReference type="EMBL" id="BCB78824.1"/>
    </source>
</evidence>
<protein>
    <recommendedName>
        <fullName evidence="4">Spermidine synthase</fullName>
    </recommendedName>
</protein>
<sequence>MGMGRHQRRRAAVRAPVGSHVVELTLDSARPGAHMLYVDGVPQSYVDMSDPTYLHFDYVRRMASVVDAAAPKREPLRALHLGGGGFTLPRYLAATRPGSTQVVVERDVALLDLVRRELPLPRGDLRVQVADAREAIEAEPAASYDLVLADVYQAAQMPAHVASVEFAAQVARVLRPDGLYTVNLTDLPPLGYSRVQAATLGAVLPDVCLIAGRAMLSGRRYGNIVLAAARRPGRLPVARLTTRALRDPVAGVVLHSAALDRFVAGAQPLHDPHPNDVSAGADLA</sequence>
<dbReference type="Proteomes" id="UP000502508">
    <property type="component" value="Chromosome"/>
</dbReference>
<keyword evidence="3" id="KW-1185">Reference proteome</keyword>
<dbReference type="CDD" id="cd02440">
    <property type="entry name" value="AdoMet_MTases"/>
    <property type="match status" value="1"/>
</dbReference>
<dbReference type="PANTHER" id="PTHR43317">
    <property type="entry name" value="THERMOSPERMINE SYNTHASE ACAULIS5"/>
    <property type="match status" value="1"/>
</dbReference>
<dbReference type="NCBIfam" id="NF037959">
    <property type="entry name" value="MFS_SpdSyn"/>
    <property type="match status" value="1"/>
</dbReference>
<reference evidence="2 3" key="1">
    <citation type="submission" date="2020-03" db="EMBL/GenBank/DDBJ databases">
        <title>Whole genome shotgun sequence of Phytohabitans flavus NBRC 107702.</title>
        <authorList>
            <person name="Komaki H."/>
            <person name="Tamura T."/>
        </authorList>
    </citation>
    <scope>NUCLEOTIDE SEQUENCE [LARGE SCALE GENOMIC DNA]</scope>
    <source>
        <strain evidence="2 3">NBRC 107702</strain>
    </source>
</reference>
<gene>
    <name evidence="2" type="ORF">Pflav_052340</name>
</gene>
<proteinExistence type="predicted"/>
<evidence type="ECO:0008006" key="4">
    <source>
        <dbReference type="Google" id="ProtNLM"/>
    </source>
</evidence>
<dbReference type="InterPro" id="IPR029063">
    <property type="entry name" value="SAM-dependent_MTases_sf"/>
</dbReference>
<accession>A0A6F8XY91</accession>
<name>A0A6F8XY91_9ACTN</name>
<dbReference type="AlphaFoldDB" id="A0A6F8XY91"/>
<organism evidence="2 3">
    <name type="scientific">Phytohabitans flavus</name>
    <dbReference type="NCBI Taxonomy" id="1076124"/>
    <lineage>
        <taxon>Bacteria</taxon>
        <taxon>Bacillati</taxon>
        <taxon>Actinomycetota</taxon>
        <taxon>Actinomycetes</taxon>
        <taxon>Micromonosporales</taxon>
        <taxon>Micromonosporaceae</taxon>
    </lineage>
</organism>